<keyword evidence="3" id="KW-1185">Reference proteome</keyword>
<comment type="caution">
    <text evidence="2">The sequence shown here is derived from an EMBL/GenBank/DDBJ whole genome shotgun (WGS) entry which is preliminary data.</text>
</comment>
<protein>
    <submittedName>
        <fullName evidence="2">(Mediterranean fruit fly) hypothetical protein</fullName>
    </submittedName>
</protein>
<dbReference type="EMBL" id="CAJHJT010000001">
    <property type="protein sequence ID" value="CAD6995209.1"/>
    <property type="molecule type" value="Genomic_DNA"/>
</dbReference>
<name>A0A811U8P0_CERCA</name>
<sequence length="146" mass="17536">MSQNYFNRQPIGQNQYGRPQYRQFQQNFQPPRPNGPKPQPKPIPMDIDHSQQTRAVNYINRPNFNGIAGKRPPPPSNQLSNNYPNKFQRINHIAQDTNENNKDYEEDTIQYEEMQSWEEYNNEYMRKEQDNPENNFNDFVDVHFLD</sequence>
<feature type="compositionally biased region" description="Low complexity" evidence="1">
    <location>
        <begin position="18"/>
        <end position="29"/>
    </location>
</feature>
<dbReference type="Proteomes" id="UP000606786">
    <property type="component" value="Unassembled WGS sequence"/>
</dbReference>
<dbReference type="AlphaFoldDB" id="A0A811U8P0"/>
<feature type="compositionally biased region" description="Pro residues" evidence="1">
    <location>
        <begin position="30"/>
        <end position="43"/>
    </location>
</feature>
<proteinExistence type="predicted"/>
<organism evidence="2 3">
    <name type="scientific">Ceratitis capitata</name>
    <name type="common">Mediterranean fruit fly</name>
    <name type="synonym">Tephritis capitata</name>
    <dbReference type="NCBI Taxonomy" id="7213"/>
    <lineage>
        <taxon>Eukaryota</taxon>
        <taxon>Metazoa</taxon>
        <taxon>Ecdysozoa</taxon>
        <taxon>Arthropoda</taxon>
        <taxon>Hexapoda</taxon>
        <taxon>Insecta</taxon>
        <taxon>Pterygota</taxon>
        <taxon>Neoptera</taxon>
        <taxon>Endopterygota</taxon>
        <taxon>Diptera</taxon>
        <taxon>Brachycera</taxon>
        <taxon>Muscomorpha</taxon>
        <taxon>Tephritoidea</taxon>
        <taxon>Tephritidae</taxon>
        <taxon>Ceratitis</taxon>
        <taxon>Ceratitis</taxon>
    </lineage>
</organism>
<feature type="compositionally biased region" description="Polar residues" evidence="1">
    <location>
        <begin position="1"/>
        <end position="17"/>
    </location>
</feature>
<feature type="region of interest" description="Disordered" evidence="1">
    <location>
        <begin position="62"/>
        <end position="84"/>
    </location>
</feature>
<feature type="region of interest" description="Disordered" evidence="1">
    <location>
        <begin position="1"/>
        <end position="48"/>
    </location>
</feature>
<accession>A0A811U8P0</accession>
<reference evidence="2" key="1">
    <citation type="submission" date="2020-11" db="EMBL/GenBank/DDBJ databases">
        <authorList>
            <person name="Whitehead M."/>
        </authorList>
    </citation>
    <scope>NUCLEOTIDE SEQUENCE</scope>
    <source>
        <strain evidence="2">EGII</strain>
    </source>
</reference>
<evidence type="ECO:0000313" key="3">
    <source>
        <dbReference type="Proteomes" id="UP000606786"/>
    </source>
</evidence>
<gene>
    <name evidence="2" type="ORF">CCAP1982_LOCUS3928</name>
</gene>
<evidence type="ECO:0000256" key="1">
    <source>
        <dbReference type="SAM" id="MobiDB-lite"/>
    </source>
</evidence>
<evidence type="ECO:0000313" key="2">
    <source>
        <dbReference type="EMBL" id="CAD6995209.1"/>
    </source>
</evidence>